<keyword evidence="2" id="KW-0547">Nucleotide-binding</keyword>
<sequence length="215" mass="25429">MKIKNLLLQPGNISILGSPGTGKTTLLKLIVEEAITLNEYDKIIIYTLPVNNIEWSEFKKNKKIKLVDSHISIDPLEYFINVRKLMRSNKSNLIIIDDLDNFLRNTIENNSVRKFRTSEVNMSWKQYQAWEILEKSDMELAIELLKRDICSYPPTQSKFCIANYRDENIFDFSFSHEIEFNDLENTYDIGDFQYTTKHNLGNYLEENREDYWGNY</sequence>
<proteinExistence type="predicted"/>
<dbReference type="SMART" id="SM00382">
    <property type="entry name" value="AAA"/>
    <property type="match status" value="1"/>
</dbReference>
<dbReference type="InterPro" id="IPR027417">
    <property type="entry name" value="P-loop_NTPase"/>
</dbReference>
<gene>
    <name evidence="2" type="ORF">LMK00_03750</name>
</gene>
<evidence type="ECO:0000313" key="2">
    <source>
        <dbReference type="EMBL" id="USJ21126.1"/>
    </source>
</evidence>
<dbReference type="Proteomes" id="UP001056730">
    <property type="component" value="Chromosome"/>
</dbReference>
<accession>A0A9Q8Y3J0</accession>
<dbReference type="GO" id="GO:0005524">
    <property type="term" value="F:ATP binding"/>
    <property type="evidence" value="ECO:0007669"/>
    <property type="project" value="UniProtKB-KW"/>
</dbReference>
<feature type="domain" description="AAA+ ATPase" evidence="1">
    <location>
        <begin position="9"/>
        <end position="184"/>
    </location>
</feature>
<dbReference type="EMBL" id="CP086395">
    <property type="protein sequence ID" value="USJ21126.1"/>
    <property type="molecule type" value="Genomic_DNA"/>
</dbReference>
<dbReference type="AlphaFoldDB" id="A0A9Q8Y3J0"/>
<dbReference type="KEGG" id="lfo:LMK00_03750"/>
<reference evidence="2" key="1">
    <citation type="journal article" date="2022" name="Front. Microbiol.">
        <title>Feed Insects as a Reservoir of Granadaene-Producing Lactococci.</title>
        <authorList>
            <person name="Neuzil-Bunesova V."/>
            <person name="Ramirez Garcia A."/>
            <person name="Modrackova N."/>
            <person name="Makovska M."/>
            <person name="Sabolova M."/>
            <person name="Sproer C."/>
            <person name="Bunk B."/>
            <person name="Blom J."/>
            <person name="Schwab C."/>
        </authorList>
    </citation>
    <scope>NUCLEOTIDE SEQUENCE</scope>
    <source>
        <strain evidence="2">I4/6O</strain>
    </source>
</reference>
<dbReference type="GO" id="GO:0016887">
    <property type="term" value="F:ATP hydrolysis activity"/>
    <property type="evidence" value="ECO:0007669"/>
    <property type="project" value="InterPro"/>
</dbReference>
<name>A0A9Q8Y3J0_9LACT</name>
<keyword evidence="2" id="KW-0067">ATP-binding</keyword>
<evidence type="ECO:0000313" key="3">
    <source>
        <dbReference type="Proteomes" id="UP001056730"/>
    </source>
</evidence>
<dbReference type="Gene3D" id="3.40.50.300">
    <property type="entry name" value="P-loop containing nucleotide triphosphate hydrolases"/>
    <property type="match status" value="1"/>
</dbReference>
<dbReference type="InterPro" id="IPR049945">
    <property type="entry name" value="AAA_22"/>
</dbReference>
<organism evidence="2 3">
    <name type="scientific">Lactococcus formosensis</name>
    <dbReference type="NCBI Taxonomy" id="1281486"/>
    <lineage>
        <taxon>Bacteria</taxon>
        <taxon>Bacillati</taxon>
        <taxon>Bacillota</taxon>
        <taxon>Bacilli</taxon>
        <taxon>Lactobacillales</taxon>
        <taxon>Streptococcaceae</taxon>
        <taxon>Lactococcus</taxon>
    </lineage>
</organism>
<dbReference type="SUPFAM" id="SSF52540">
    <property type="entry name" value="P-loop containing nucleoside triphosphate hydrolases"/>
    <property type="match status" value="1"/>
</dbReference>
<protein>
    <submittedName>
        <fullName evidence="2">ATP-binding protein</fullName>
    </submittedName>
</protein>
<dbReference type="Pfam" id="PF13401">
    <property type="entry name" value="AAA_22"/>
    <property type="match status" value="1"/>
</dbReference>
<dbReference type="RefSeq" id="WP_252175753.1">
    <property type="nucleotide sequence ID" value="NZ_CP086395.1"/>
</dbReference>
<evidence type="ECO:0000259" key="1">
    <source>
        <dbReference type="SMART" id="SM00382"/>
    </source>
</evidence>
<dbReference type="InterPro" id="IPR003593">
    <property type="entry name" value="AAA+_ATPase"/>
</dbReference>